<dbReference type="SUPFAM" id="SSF51735">
    <property type="entry name" value="NAD(P)-binding Rossmann-fold domains"/>
    <property type="match status" value="1"/>
</dbReference>
<dbReference type="OrthoDB" id="9804774at2"/>
<dbReference type="PRINTS" id="PR00081">
    <property type="entry name" value="GDHRDH"/>
</dbReference>
<dbReference type="PANTHER" id="PTHR43477:SF4">
    <property type="entry name" value="DEHYDROGENASE_REDUCTASE SDR FAMILY MEMBER 6"/>
    <property type="match status" value="1"/>
</dbReference>
<organism evidence="4 5">
    <name type="scientific">Roseicella aquatilis</name>
    <dbReference type="NCBI Taxonomy" id="2527868"/>
    <lineage>
        <taxon>Bacteria</taxon>
        <taxon>Pseudomonadati</taxon>
        <taxon>Pseudomonadota</taxon>
        <taxon>Alphaproteobacteria</taxon>
        <taxon>Acetobacterales</taxon>
        <taxon>Roseomonadaceae</taxon>
        <taxon>Roseicella</taxon>
    </lineage>
</organism>
<protein>
    <submittedName>
        <fullName evidence="4">SDR family oxidoreductase</fullName>
    </submittedName>
</protein>
<dbReference type="InterPro" id="IPR002347">
    <property type="entry name" value="SDR_fam"/>
</dbReference>
<dbReference type="GO" id="GO:0016491">
    <property type="term" value="F:oxidoreductase activity"/>
    <property type="evidence" value="ECO:0007669"/>
    <property type="project" value="UniProtKB-KW"/>
</dbReference>
<dbReference type="PANTHER" id="PTHR43477">
    <property type="entry name" value="DIHYDROANTICAPSIN 7-DEHYDROGENASE"/>
    <property type="match status" value="1"/>
</dbReference>
<keyword evidence="2" id="KW-0560">Oxidoreductase</keyword>
<accession>A0A4R4D2S8</accession>
<dbReference type="Proteomes" id="UP000295023">
    <property type="component" value="Unassembled WGS sequence"/>
</dbReference>
<reference evidence="4 5" key="1">
    <citation type="submission" date="2019-03" db="EMBL/GenBank/DDBJ databases">
        <title>Paracraurococcus aquatilis NE82 genome sequence.</title>
        <authorList>
            <person name="Zhao Y."/>
            <person name="Du Z."/>
        </authorList>
    </citation>
    <scope>NUCLEOTIDE SEQUENCE [LARGE SCALE GENOMIC DNA]</scope>
    <source>
        <strain evidence="4 5">NE82</strain>
    </source>
</reference>
<proteinExistence type="inferred from homology"/>
<gene>
    <name evidence="4" type="ORF">EXY23_26885</name>
</gene>
<dbReference type="EMBL" id="SKBM01000056">
    <property type="protein sequence ID" value="TCZ51442.1"/>
    <property type="molecule type" value="Genomic_DNA"/>
</dbReference>
<dbReference type="RefSeq" id="WP_132297584.1">
    <property type="nucleotide sequence ID" value="NZ_SKBM01000056.1"/>
</dbReference>
<dbReference type="InterPro" id="IPR036291">
    <property type="entry name" value="NAD(P)-bd_dom_sf"/>
</dbReference>
<dbReference type="Pfam" id="PF13561">
    <property type="entry name" value="adh_short_C2"/>
    <property type="match status" value="1"/>
</dbReference>
<comment type="similarity">
    <text evidence="1">Belongs to the short-chain dehydrogenases/reductases (SDR) family.</text>
</comment>
<dbReference type="AlphaFoldDB" id="A0A4R4D2S8"/>
<dbReference type="InterPro" id="IPR051122">
    <property type="entry name" value="SDR_DHRS6-like"/>
</dbReference>
<dbReference type="NCBIfam" id="NF004779">
    <property type="entry name" value="PRK06125.1"/>
    <property type="match status" value="1"/>
</dbReference>
<name>A0A4R4D2S8_9PROT</name>
<evidence type="ECO:0000256" key="3">
    <source>
        <dbReference type="ARBA" id="ARBA00023027"/>
    </source>
</evidence>
<comment type="caution">
    <text evidence="4">The sequence shown here is derived from an EMBL/GenBank/DDBJ whole genome shotgun (WGS) entry which is preliminary data.</text>
</comment>
<dbReference type="PRINTS" id="PR00080">
    <property type="entry name" value="SDRFAMILY"/>
</dbReference>
<keyword evidence="5" id="KW-1185">Reference proteome</keyword>
<keyword evidence="3" id="KW-0520">NAD</keyword>
<evidence type="ECO:0000313" key="4">
    <source>
        <dbReference type="EMBL" id="TCZ51442.1"/>
    </source>
</evidence>
<sequence>MDLGLRGRRALVTGASKGIGLACAEALAAEGCNLVLVSRSLTDLQAAQARIRAAHTVDVEVRAHDLAEGRSVEALAAEFTTLDILVNNAGAIPGGTLDQVEEARWRAAWDLKVFGYIAMSRHFYALMRKRRRGVIVNIIGAAGESPDAAYIAGSTGNAALMAFTRALGGAAPDDGLRVVGINPGPVLTERLEGLLRRRAEETLGDAERWRETMAAMPFGRAGRVEEVAALATFLASDLSGYISGTIVTVDGGMASRRKAF</sequence>
<evidence type="ECO:0000256" key="1">
    <source>
        <dbReference type="ARBA" id="ARBA00006484"/>
    </source>
</evidence>
<evidence type="ECO:0000256" key="2">
    <source>
        <dbReference type="ARBA" id="ARBA00023002"/>
    </source>
</evidence>
<dbReference type="Gene3D" id="3.40.50.720">
    <property type="entry name" value="NAD(P)-binding Rossmann-like Domain"/>
    <property type="match status" value="1"/>
</dbReference>
<evidence type="ECO:0000313" key="5">
    <source>
        <dbReference type="Proteomes" id="UP000295023"/>
    </source>
</evidence>